<feature type="repeat" description="WD" evidence="3">
    <location>
        <begin position="1135"/>
        <end position="1176"/>
    </location>
</feature>
<reference evidence="6 7" key="1">
    <citation type="submission" date="2014-04" db="EMBL/GenBank/DDBJ databases">
        <authorList>
            <consortium name="DOE Joint Genome Institute"/>
            <person name="Kuo A."/>
            <person name="Kohler A."/>
            <person name="Costa M.D."/>
            <person name="Nagy L.G."/>
            <person name="Floudas D."/>
            <person name="Copeland A."/>
            <person name="Barry K.W."/>
            <person name="Cichocki N."/>
            <person name="Veneault-Fourrey C."/>
            <person name="LaButti K."/>
            <person name="Lindquist E.A."/>
            <person name="Lipzen A."/>
            <person name="Lundell T."/>
            <person name="Morin E."/>
            <person name="Murat C."/>
            <person name="Sun H."/>
            <person name="Tunlid A."/>
            <person name="Henrissat B."/>
            <person name="Grigoriev I.V."/>
            <person name="Hibbett D.S."/>
            <person name="Martin F."/>
            <person name="Nordberg H.P."/>
            <person name="Cantor M.N."/>
            <person name="Hua S.X."/>
        </authorList>
    </citation>
    <scope>NUCLEOTIDE SEQUENCE [LARGE SCALE GENOMIC DNA]</scope>
    <source>
        <strain evidence="6 7">441</strain>
    </source>
</reference>
<feature type="repeat" description="WD" evidence="3">
    <location>
        <begin position="922"/>
        <end position="963"/>
    </location>
</feature>
<feature type="repeat" description="WD" evidence="3">
    <location>
        <begin position="1007"/>
        <end position="1048"/>
    </location>
</feature>
<dbReference type="InterPro" id="IPR056884">
    <property type="entry name" value="NPHP3-like_N"/>
</dbReference>
<feature type="repeat" description="WD" evidence="3">
    <location>
        <begin position="1093"/>
        <end position="1134"/>
    </location>
</feature>
<sequence length="1289" mass="140682">MTTKQSKKSRHSSGIRSSNSMSNLSTSRDQFQALSGVPTRSNTDDFDNPSRRALARMKRFFHRSSQSHPTFTSEPSTAGGEEVPGELPGVDPTHHTGGSVNEAVTVPVSAAIGGNIYEQVQEHNESNPMSRIDEGEVDPVDDAEIQEFSDTYLQPFQDFNAMATTLSKVHPHVRVAVGILHAASQVFMTQLNLDAMLYGLLRTVRNVYALLTEEDIAMSIRRVRETLGSIAQVVSDVAYFIKNYPEAVDFWKSRGKNATHKTQYAVDDYTRMLSGLMQQCQDGTVGDIQINAHRVLEDSGVGTLSCAQDAGFVLNKECLDNTRTEVLAEVISWVQDTSEHIPRIFWLYGQGGKGKSAIARTVAQWVKDAGGLVSYFYFARNRQAEHREGKIFTTIARDLADCDPAFRRALAGVIAKDPTLASTSDVKMQWEKLILGPLSVVKGATVGSVFVVIDALDESGLESSRSDILSALSSAHAVGLPRNFRVLVTSRPSPDIKDALRASQHIKVYALDHISAVLVERDVQLFVSERLGDIRDIGVTEVQRIARKADGVFEWARLACDFIKQSRLGQTAKERFDVVMSLPSGDGITPLDALYSMILGDIVPEDQTSLGRFRSVMQQVLFTAVPLPIDALNEMRSHFPCEEDRYDVAVVLAFMTSLVCGVVDRSSLVQLLHASFHDFLTDPAKGGIYFVGAPEMHDLAFASLEILCNGLQFNICGLESSYLSNAEVLDLQERVTKNISPPLSYSCKFWAQHLQKTPFDPVLVTLVKVVVGSEKLLFWLEALSLLGVFEFAADALTCTAGWLQGQNSSSDALTLAQEGIKFVENFGCVIAHSAPHLYLSALPFIPAHTMLSSVLMLKFACLPKVFKGYKQWPTSQLAMEEPTSSVLSVAISPDGGKVVSGSDDSTVRVWDAMGGVQFGEPLQGHTSPVNSVAFSHDGKRIVSGSDDSTVRIWDTEKGIQVGSTLEEHTSSINSVAFSPDGKRVVSGSSDTTIVIWDAKKGVQIGNQLEERTSIFSVAFSPNGKRIVSGSSDNTMRIWDVVKGSQIGGLLQGHKSSVFSVAYSPDGRRIASGSADKTVCIWDAERGMQIGRPLEGHDSLVFSVMFSPDGKKVVSGSADGTVRLWDSERGVQIGSPLDHTSAVNSVAFSLDGKRIVSGSDDGTIRVWDAESYQDVVNGYKKLNLYSPKVHTICFSSVSSHALNDSDQLHAGLLQNSMVVESSAVKLHCDGWIKGPMGRLLLWIHPTLRRSCYSMWTVLVIPIGCCLELDLSKMVHGSNWHKCFNPAALST</sequence>
<name>A0A0C9ZQP0_9AGAM</name>
<dbReference type="Proteomes" id="UP000054018">
    <property type="component" value="Unassembled WGS sequence"/>
</dbReference>
<accession>A0A0C9ZQP0</accession>
<reference evidence="7" key="2">
    <citation type="submission" date="2015-01" db="EMBL/GenBank/DDBJ databases">
        <title>Evolutionary Origins and Diversification of the Mycorrhizal Mutualists.</title>
        <authorList>
            <consortium name="DOE Joint Genome Institute"/>
            <consortium name="Mycorrhizal Genomics Consortium"/>
            <person name="Kohler A."/>
            <person name="Kuo A."/>
            <person name="Nagy L.G."/>
            <person name="Floudas D."/>
            <person name="Copeland A."/>
            <person name="Barry K.W."/>
            <person name="Cichocki N."/>
            <person name="Veneault-Fourrey C."/>
            <person name="LaButti K."/>
            <person name="Lindquist E.A."/>
            <person name="Lipzen A."/>
            <person name="Lundell T."/>
            <person name="Morin E."/>
            <person name="Murat C."/>
            <person name="Riley R."/>
            <person name="Ohm R."/>
            <person name="Sun H."/>
            <person name="Tunlid A."/>
            <person name="Henrissat B."/>
            <person name="Grigoriev I.V."/>
            <person name="Hibbett D.S."/>
            <person name="Martin F."/>
        </authorList>
    </citation>
    <scope>NUCLEOTIDE SEQUENCE [LARGE SCALE GENOMIC DNA]</scope>
    <source>
        <strain evidence="7">441</strain>
    </source>
</reference>
<dbReference type="InterPro" id="IPR050349">
    <property type="entry name" value="WD_LIS1/nudF_dynein_reg"/>
</dbReference>
<dbReference type="PROSITE" id="PS00678">
    <property type="entry name" value="WD_REPEATS_1"/>
    <property type="match status" value="3"/>
</dbReference>
<dbReference type="Pfam" id="PF24883">
    <property type="entry name" value="NPHP3_N"/>
    <property type="match status" value="1"/>
</dbReference>
<dbReference type="InterPro" id="IPR027417">
    <property type="entry name" value="P-loop_NTPase"/>
</dbReference>
<protein>
    <recommendedName>
        <fullName evidence="5">Nephrocystin 3-like N-terminal domain-containing protein</fullName>
    </recommendedName>
</protein>
<keyword evidence="7" id="KW-1185">Reference proteome</keyword>
<proteinExistence type="predicted"/>
<dbReference type="HOGENOM" id="CLU_000288_6_3_1"/>
<dbReference type="PANTHER" id="PTHR44129">
    <property type="entry name" value="WD REPEAT-CONTAINING PROTEIN POP1"/>
    <property type="match status" value="1"/>
</dbReference>
<evidence type="ECO:0000256" key="3">
    <source>
        <dbReference type="PROSITE-ProRule" id="PRU00221"/>
    </source>
</evidence>
<dbReference type="SUPFAM" id="SSF50978">
    <property type="entry name" value="WD40 repeat-like"/>
    <property type="match status" value="1"/>
</dbReference>
<evidence type="ECO:0000313" key="6">
    <source>
        <dbReference type="EMBL" id="KIK24627.1"/>
    </source>
</evidence>
<dbReference type="SMART" id="SM00320">
    <property type="entry name" value="WD40"/>
    <property type="match status" value="7"/>
</dbReference>
<dbReference type="Pfam" id="PF00400">
    <property type="entry name" value="WD40"/>
    <property type="match status" value="7"/>
</dbReference>
<dbReference type="PROSITE" id="PS50082">
    <property type="entry name" value="WD_REPEATS_2"/>
    <property type="match status" value="7"/>
</dbReference>
<feature type="repeat" description="WD" evidence="3">
    <location>
        <begin position="1050"/>
        <end position="1091"/>
    </location>
</feature>
<dbReference type="Gene3D" id="3.40.50.300">
    <property type="entry name" value="P-loop containing nucleotide triphosphate hydrolases"/>
    <property type="match status" value="1"/>
</dbReference>
<feature type="region of interest" description="Disordered" evidence="4">
    <location>
        <begin position="1"/>
        <end position="86"/>
    </location>
</feature>
<evidence type="ECO:0000256" key="2">
    <source>
        <dbReference type="ARBA" id="ARBA00022737"/>
    </source>
</evidence>
<feature type="domain" description="Nephrocystin 3-like N-terminal" evidence="5">
    <location>
        <begin position="329"/>
        <end position="491"/>
    </location>
</feature>
<dbReference type="InterPro" id="IPR001680">
    <property type="entry name" value="WD40_rpt"/>
</dbReference>
<dbReference type="EMBL" id="KN833714">
    <property type="protein sequence ID" value="KIK24627.1"/>
    <property type="molecule type" value="Genomic_DNA"/>
</dbReference>
<evidence type="ECO:0000259" key="5">
    <source>
        <dbReference type="Pfam" id="PF24883"/>
    </source>
</evidence>
<dbReference type="InterPro" id="IPR020472">
    <property type="entry name" value="WD40_PAC1"/>
</dbReference>
<feature type="compositionally biased region" description="Low complexity" evidence="4">
    <location>
        <begin position="14"/>
        <end position="27"/>
    </location>
</feature>
<keyword evidence="2" id="KW-0677">Repeat</keyword>
<feature type="repeat" description="WD" evidence="3">
    <location>
        <begin position="965"/>
        <end position="1006"/>
    </location>
</feature>
<dbReference type="InterPro" id="IPR019775">
    <property type="entry name" value="WD40_repeat_CS"/>
</dbReference>
<dbReference type="SUPFAM" id="SSF52540">
    <property type="entry name" value="P-loop containing nucleoside triphosphate hydrolases"/>
    <property type="match status" value="1"/>
</dbReference>
<dbReference type="PRINTS" id="PR00320">
    <property type="entry name" value="GPROTEINBRPT"/>
</dbReference>
<dbReference type="PROSITE" id="PS50294">
    <property type="entry name" value="WD_REPEATS_REGION"/>
    <property type="match status" value="7"/>
</dbReference>
<feature type="compositionally biased region" description="Polar residues" evidence="4">
    <location>
        <begin position="28"/>
        <end position="41"/>
    </location>
</feature>
<gene>
    <name evidence="6" type="ORF">PISMIDRAFT_678019</name>
</gene>
<keyword evidence="1 3" id="KW-0853">WD repeat</keyword>
<evidence type="ECO:0000313" key="7">
    <source>
        <dbReference type="Proteomes" id="UP000054018"/>
    </source>
</evidence>
<dbReference type="InterPro" id="IPR015943">
    <property type="entry name" value="WD40/YVTN_repeat-like_dom_sf"/>
</dbReference>
<evidence type="ECO:0000256" key="4">
    <source>
        <dbReference type="SAM" id="MobiDB-lite"/>
    </source>
</evidence>
<organism evidence="6 7">
    <name type="scientific">Pisolithus microcarpus 441</name>
    <dbReference type="NCBI Taxonomy" id="765257"/>
    <lineage>
        <taxon>Eukaryota</taxon>
        <taxon>Fungi</taxon>
        <taxon>Dikarya</taxon>
        <taxon>Basidiomycota</taxon>
        <taxon>Agaricomycotina</taxon>
        <taxon>Agaricomycetes</taxon>
        <taxon>Agaricomycetidae</taxon>
        <taxon>Boletales</taxon>
        <taxon>Sclerodermatineae</taxon>
        <taxon>Pisolithaceae</taxon>
        <taxon>Pisolithus</taxon>
    </lineage>
</organism>
<feature type="compositionally biased region" description="Basic residues" evidence="4">
    <location>
        <begin position="1"/>
        <end position="13"/>
    </location>
</feature>
<feature type="compositionally biased region" description="Polar residues" evidence="4">
    <location>
        <begin position="63"/>
        <end position="76"/>
    </location>
</feature>
<dbReference type="OrthoDB" id="674604at2759"/>
<evidence type="ECO:0000256" key="1">
    <source>
        <dbReference type="ARBA" id="ARBA00022574"/>
    </source>
</evidence>
<dbReference type="CDD" id="cd00200">
    <property type="entry name" value="WD40"/>
    <property type="match status" value="1"/>
</dbReference>
<dbReference type="STRING" id="765257.A0A0C9ZQP0"/>
<feature type="compositionally biased region" description="Basic residues" evidence="4">
    <location>
        <begin position="53"/>
        <end position="62"/>
    </location>
</feature>
<dbReference type="Gene3D" id="2.130.10.10">
    <property type="entry name" value="YVTN repeat-like/Quinoprotein amine dehydrogenase"/>
    <property type="match status" value="3"/>
</dbReference>
<dbReference type="InterPro" id="IPR036322">
    <property type="entry name" value="WD40_repeat_dom_sf"/>
</dbReference>
<feature type="repeat" description="WD" evidence="3">
    <location>
        <begin position="879"/>
        <end position="911"/>
    </location>
</feature>